<keyword evidence="2" id="KW-0732">Signal</keyword>
<feature type="compositionally biased region" description="Polar residues" evidence="1">
    <location>
        <begin position="97"/>
        <end position="106"/>
    </location>
</feature>
<feature type="region of interest" description="Disordered" evidence="1">
    <location>
        <begin position="17"/>
        <end position="106"/>
    </location>
</feature>
<dbReference type="OrthoDB" id="6894224at2"/>
<dbReference type="RefSeq" id="WP_158188514.1">
    <property type="nucleotide sequence ID" value="NZ_CP046902.1"/>
</dbReference>
<gene>
    <name evidence="3" type="ORF">GQA94_13535</name>
</gene>
<sequence length="106" mass="11048">MKLISKWVLASLVASSSAFAQWPAGTPEAERGARPSPMGNPTPQETLDTYKDSQGRTVTEDGDVVSTPPRTEGESDPDVEDPSVSPGRHSSHGGPTDSASDPGSIE</sequence>
<reference evidence="3 4" key="1">
    <citation type="submission" date="2019-12" db="EMBL/GenBank/DDBJ databases">
        <title>Complete genome sequence of Pseudomonas stutzeri.</title>
        <authorList>
            <person name="Lim S.R."/>
            <person name="Kim J.H."/>
        </authorList>
    </citation>
    <scope>NUCLEOTIDE SEQUENCE [LARGE SCALE GENOMIC DNA]</scope>
    <source>
        <strain evidence="3 4">PM101005</strain>
    </source>
</reference>
<accession>A0A6I6LWJ2</accession>
<evidence type="ECO:0000313" key="3">
    <source>
        <dbReference type="EMBL" id="QGZ31032.1"/>
    </source>
</evidence>
<evidence type="ECO:0000256" key="1">
    <source>
        <dbReference type="SAM" id="MobiDB-lite"/>
    </source>
</evidence>
<protein>
    <submittedName>
        <fullName evidence="3">Uncharacterized protein</fullName>
    </submittedName>
</protein>
<evidence type="ECO:0000256" key="2">
    <source>
        <dbReference type="SAM" id="SignalP"/>
    </source>
</evidence>
<feature type="signal peptide" evidence="2">
    <location>
        <begin position="1"/>
        <end position="20"/>
    </location>
</feature>
<dbReference type="AlphaFoldDB" id="A0A6I6LWJ2"/>
<name>A0A6I6LWJ2_STUST</name>
<dbReference type="Proteomes" id="UP000438983">
    <property type="component" value="Chromosome"/>
</dbReference>
<feature type="chain" id="PRO_5026296761" evidence="2">
    <location>
        <begin position="21"/>
        <end position="106"/>
    </location>
</feature>
<dbReference type="EMBL" id="CP046902">
    <property type="protein sequence ID" value="QGZ31032.1"/>
    <property type="molecule type" value="Genomic_DNA"/>
</dbReference>
<organism evidence="3 4">
    <name type="scientific">Stutzerimonas stutzeri</name>
    <name type="common">Pseudomonas stutzeri</name>
    <dbReference type="NCBI Taxonomy" id="316"/>
    <lineage>
        <taxon>Bacteria</taxon>
        <taxon>Pseudomonadati</taxon>
        <taxon>Pseudomonadota</taxon>
        <taxon>Gammaproteobacteria</taxon>
        <taxon>Pseudomonadales</taxon>
        <taxon>Pseudomonadaceae</taxon>
        <taxon>Stutzerimonas</taxon>
    </lineage>
</organism>
<evidence type="ECO:0000313" key="4">
    <source>
        <dbReference type="Proteomes" id="UP000438983"/>
    </source>
</evidence>
<proteinExistence type="predicted"/>